<evidence type="ECO:0000256" key="1">
    <source>
        <dbReference type="SAM" id="MobiDB-lite"/>
    </source>
</evidence>
<evidence type="ECO:0000313" key="2">
    <source>
        <dbReference type="EMBL" id="KAA6398856.1"/>
    </source>
</evidence>
<gene>
    <name evidence="2" type="ORF">EZS28_005617</name>
</gene>
<sequence length="144" mass="16257">MNIADVQDIADKVTFWSQMRYVTNGSAEFGQKALKFKNCPTSDASCERNFSESRQKLCLLEGNLETIKFLRELEILETAKQKLEQKKLNGQAHNRIGITSESVLQPAKGQEAKLKYSTLPEKVENSKQAENPSPKQSASERTTY</sequence>
<dbReference type="Proteomes" id="UP000324800">
    <property type="component" value="Unassembled WGS sequence"/>
</dbReference>
<dbReference type="EMBL" id="SNRW01000868">
    <property type="protein sequence ID" value="KAA6398856.1"/>
    <property type="molecule type" value="Genomic_DNA"/>
</dbReference>
<feature type="region of interest" description="Disordered" evidence="1">
    <location>
        <begin position="88"/>
        <end position="144"/>
    </location>
</feature>
<reference evidence="2 3" key="1">
    <citation type="submission" date="2019-03" db="EMBL/GenBank/DDBJ databases">
        <title>Single cell metagenomics reveals metabolic interactions within the superorganism composed of flagellate Streblomastix strix and complex community of Bacteroidetes bacteria on its surface.</title>
        <authorList>
            <person name="Treitli S.C."/>
            <person name="Kolisko M."/>
            <person name="Husnik F."/>
            <person name="Keeling P."/>
            <person name="Hampl V."/>
        </authorList>
    </citation>
    <scope>NUCLEOTIDE SEQUENCE [LARGE SCALE GENOMIC DNA]</scope>
    <source>
        <strain evidence="2">ST1C</strain>
    </source>
</reference>
<accession>A0A5J4WWD9</accession>
<proteinExistence type="predicted"/>
<organism evidence="2 3">
    <name type="scientific">Streblomastix strix</name>
    <dbReference type="NCBI Taxonomy" id="222440"/>
    <lineage>
        <taxon>Eukaryota</taxon>
        <taxon>Metamonada</taxon>
        <taxon>Preaxostyla</taxon>
        <taxon>Oxymonadida</taxon>
        <taxon>Streblomastigidae</taxon>
        <taxon>Streblomastix</taxon>
    </lineage>
</organism>
<dbReference type="AlphaFoldDB" id="A0A5J4WWD9"/>
<protein>
    <submittedName>
        <fullName evidence="2">Uncharacterized protein</fullName>
    </submittedName>
</protein>
<evidence type="ECO:0000313" key="3">
    <source>
        <dbReference type="Proteomes" id="UP000324800"/>
    </source>
</evidence>
<comment type="caution">
    <text evidence="2">The sequence shown here is derived from an EMBL/GenBank/DDBJ whole genome shotgun (WGS) entry which is preliminary data.</text>
</comment>
<feature type="compositionally biased region" description="Polar residues" evidence="1">
    <location>
        <begin position="128"/>
        <end position="144"/>
    </location>
</feature>
<name>A0A5J4WWD9_9EUKA</name>